<name>A0A4R5VME6_9BACI</name>
<comment type="caution">
    <text evidence="5">The sequence shown here is derived from an EMBL/GenBank/DDBJ whole genome shotgun (WGS) entry which is preliminary data.</text>
</comment>
<dbReference type="Pfam" id="PF25166">
    <property type="entry name" value="CoiA_C"/>
    <property type="match status" value="1"/>
</dbReference>
<dbReference type="Proteomes" id="UP001178888">
    <property type="component" value="Unassembled WGS sequence"/>
</dbReference>
<proteinExistence type="predicted"/>
<accession>A0A4R5VME6</accession>
<dbReference type="Pfam" id="PF25164">
    <property type="entry name" value="CoiA_N"/>
    <property type="match status" value="1"/>
</dbReference>
<feature type="domain" description="Competence protein CoiA nuclease-like" evidence="1">
    <location>
        <begin position="68"/>
        <end position="224"/>
    </location>
</feature>
<dbReference type="Pfam" id="PF06054">
    <property type="entry name" value="CoiA_nuc"/>
    <property type="match status" value="1"/>
</dbReference>
<evidence type="ECO:0000313" key="6">
    <source>
        <dbReference type="Proteomes" id="UP000295132"/>
    </source>
</evidence>
<evidence type="ECO:0000313" key="7">
    <source>
        <dbReference type="Proteomes" id="UP001178888"/>
    </source>
</evidence>
<sequence>MLTASTKNGQKICLGYNYKKETLLYFRRREEFFCPVCGERVLLKLGDQRMYHFSHIKGGECRNSYENESVYHMEGKLQLYHWLLRQKIPAVLEYYDKKIQQRPDIKFTYENQKYALEFQCSPISEEIFLKRTRSYVDAGYVPLWILGNEQIHQKKKSILSLSNFHYLFIQQTVEGSYYLPSYCPEKKHFHLLDSIVSYSIKNAFIQNRFYPISNVEINCLLNPECLGQINLSNWNFELEKANMNWALHPNSRQNSFLHEIYQHNLNLFLLPPEIGLPVHSSLLIQTSPIIWQTYVYLDILTQKHPMDIFTVQEVERSFYKRIGRKEIIIRDLPLIKHIHPFSAVMEYLFMLEKFGIMTQKGKAAFQLNRNIPFPQSNREREDRKKVFFQKYQRMISKR</sequence>
<feature type="domain" description="Competence protein CoiA-like N-terminal" evidence="2">
    <location>
        <begin position="17"/>
        <end position="62"/>
    </location>
</feature>
<evidence type="ECO:0000259" key="3">
    <source>
        <dbReference type="Pfam" id="PF25166"/>
    </source>
</evidence>
<evidence type="ECO:0000313" key="5">
    <source>
        <dbReference type="EMBL" id="TDK58525.1"/>
    </source>
</evidence>
<evidence type="ECO:0000259" key="2">
    <source>
        <dbReference type="Pfam" id="PF25164"/>
    </source>
</evidence>
<organism evidence="5 6">
    <name type="scientific">Bacillus salipaludis</name>
    <dbReference type="NCBI Taxonomy" id="2547811"/>
    <lineage>
        <taxon>Bacteria</taxon>
        <taxon>Bacillati</taxon>
        <taxon>Bacillota</taxon>
        <taxon>Bacilli</taxon>
        <taxon>Bacillales</taxon>
        <taxon>Bacillaceae</taxon>
        <taxon>Bacillus</taxon>
    </lineage>
</organism>
<dbReference type="EMBL" id="SMYO01000013">
    <property type="protein sequence ID" value="TDK58525.1"/>
    <property type="molecule type" value="Genomic_DNA"/>
</dbReference>
<evidence type="ECO:0000259" key="1">
    <source>
        <dbReference type="Pfam" id="PF06054"/>
    </source>
</evidence>
<dbReference type="InterPro" id="IPR057252">
    <property type="entry name" value="CoiA_C"/>
</dbReference>
<dbReference type="InterPro" id="IPR021176">
    <property type="entry name" value="Competence-induced_CoiA"/>
</dbReference>
<dbReference type="AlphaFoldDB" id="A0A4R5VME6"/>
<dbReference type="RefSeq" id="WP_133338370.1">
    <property type="nucleotide sequence ID" value="NZ_JAVGVR010000001.1"/>
</dbReference>
<reference evidence="5 6" key="1">
    <citation type="submission" date="2019-03" db="EMBL/GenBank/DDBJ databases">
        <title>Bacillus niacini sp. nov. a Nicotinate-Metabolizing Mesophile Isolated from Soil.</title>
        <authorList>
            <person name="Zhang G."/>
        </authorList>
    </citation>
    <scope>NUCLEOTIDE SEQUENCE [LARGE SCALE GENOMIC DNA]</scope>
    <source>
        <strain evidence="5 6">WN066</strain>
    </source>
</reference>
<dbReference type="InterPro" id="IPR057253">
    <property type="entry name" value="CoiA-like_N"/>
</dbReference>
<dbReference type="Proteomes" id="UP000295132">
    <property type="component" value="Unassembled WGS sequence"/>
</dbReference>
<gene>
    <name evidence="5" type="ORF">E2K98_23060</name>
    <name evidence="4" type="ORF">RCG21_09245</name>
</gene>
<dbReference type="EMBL" id="JAVGVR010000001">
    <property type="protein sequence ID" value="MDQ6596559.1"/>
    <property type="molecule type" value="Genomic_DNA"/>
</dbReference>
<feature type="domain" description="Competence protein CoiA C-terminal" evidence="3">
    <location>
        <begin position="246"/>
        <end position="379"/>
    </location>
</feature>
<dbReference type="PIRSF" id="PIRSF007487">
    <property type="entry name" value="Competence-induced_CoiA_bac"/>
    <property type="match status" value="1"/>
</dbReference>
<reference evidence="4" key="2">
    <citation type="submission" date="2023-08" db="EMBL/GenBank/DDBJ databases">
        <title>Nitrogen cycling bacteria in agricultural field soils.</title>
        <authorList>
            <person name="Jang J."/>
        </authorList>
    </citation>
    <scope>NUCLEOTIDE SEQUENCE</scope>
    <source>
        <strain evidence="4">PS3-36</strain>
    </source>
</reference>
<protein>
    <submittedName>
        <fullName evidence="4 5">Competence protein CoiA</fullName>
    </submittedName>
</protein>
<keyword evidence="7" id="KW-1185">Reference proteome</keyword>
<dbReference type="InterPro" id="IPR010330">
    <property type="entry name" value="CoiA_nuc"/>
</dbReference>
<evidence type="ECO:0000313" key="4">
    <source>
        <dbReference type="EMBL" id="MDQ6596559.1"/>
    </source>
</evidence>